<dbReference type="GO" id="GO:0008168">
    <property type="term" value="F:methyltransferase activity"/>
    <property type="evidence" value="ECO:0007669"/>
    <property type="project" value="UniProtKB-KW"/>
</dbReference>
<dbReference type="InterPro" id="IPR041698">
    <property type="entry name" value="Methyltransf_25"/>
</dbReference>
<dbReference type="Pfam" id="PF13649">
    <property type="entry name" value="Methyltransf_25"/>
    <property type="match status" value="1"/>
</dbReference>
<dbReference type="SUPFAM" id="SSF53335">
    <property type="entry name" value="S-adenosyl-L-methionine-dependent methyltransferases"/>
    <property type="match status" value="1"/>
</dbReference>
<keyword evidence="3" id="KW-0489">Methyltransferase</keyword>
<reference evidence="3" key="2">
    <citation type="submission" date="2021-04" db="EMBL/GenBank/DDBJ databases">
        <authorList>
            <person name="Gilroy R."/>
        </authorList>
    </citation>
    <scope>NUCLEOTIDE SEQUENCE</scope>
    <source>
        <strain evidence="3">ChiW4-1371</strain>
    </source>
</reference>
<evidence type="ECO:0000313" key="4">
    <source>
        <dbReference type="Proteomes" id="UP000824176"/>
    </source>
</evidence>
<accession>A0A9D2GTV9</accession>
<evidence type="ECO:0000259" key="2">
    <source>
        <dbReference type="Pfam" id="PF13649"/>
    </source>
</evidence>
<dbReference type="EMBL" id="DXAQ01000078">
    <property type="protein sequence ID" value="HIZ89282.1"/>
    <property type="molecule type" value="Genomic_DNA"/>
</dbReference>
<dbReference type="CDD" id="cd02440">
    <property type="entry name" value="AdoMet_MTases"/>
    <property type="match status" value="1"/>
</dbReference>
<sequence>MAEIYKDYDCFAYFYNKYWTINSPLYLEKALDILLLEKIEKNAHILDVCCGTGNVAGLLQERGYNMAGLDGSSLMLDYAKENAPGVEFILSDARNFNLGRKFNAVTCLFDSINHLLNKDDVIKVFKNIYDHLEDNGIFVFDVNSLSSSIDVDLSDFTAVEDNEVFISQAEYNSVEKLITYSLTAFIKENNKWERYDNKIYERYYEERLLISYLNKAGFKNTAYTYGADIGIEPFEDRVFFTAWK</sequence>
<evidence type="ECO:0000256" key="1">
    <source>
        <dbReference type="ARBA" id="ARBA00022679"/>
    </source>
</evidence>
<reference evidence="3" key="1">
    <citation type="journal article" date="2021" name="PeerJ">
        <title>Extensive microbial diversity within the chicken gut microbiome revealed by metagenomics and culture.</title>
        <authorList>
            <person name="Gilroy R."/>
            <person name="Ravi A."/>
            <person name="Getino M."/>
            <person name="Pursley I."/>
            <person name="Horton D.L."/>
            <person name="Alikhan N.F."/>
            <person name="Baker D."/>
            <person name="Gharbi K."/>
            <person name="Hall N."/>
            <person name="Watson M."/>
            <person name="Adriaenssens E.M."/>
            <person name="Foster-Nyarko E."/>
            <person name="Jarju S."/>
            <person name="Secka A."/>
            <person name="Antonio M."/>
            <person name="Oren A."/>
            <person name="Chaudhuri R.R."/>
            <person name="La Ragione R."/>
            <person name="Hildebrand F."/>
            <person name="Pallen M.J."/>
        </authorList>
    </citation>
    <scope>NUCLEOTIDE SEQUENCE</scope>
    <source>
        <strain evidence="3">ChiW4-1371</strain>
    </source>
</reference>
<protein>
    <submittedName>
        <fullName evidence="3">Class I SAM-dependent methyltransferase</fullName>
    </submittedName>
</protein>
<dbReference type="Gene3D" id="3.40.50.150">
    <property type="entry name" value="Vaccinia Virus protein VP39"/>
    <property type="match status" value="1"/>
</dbReference>
<evidence type="ECO:0000313" key="3">
    <source>
        <dbReference type="EMBL" id="HIZ89282.1"/>
    </source>
</evidence>
<dbReference type="Gene3D" id="2.20.25.110">
    <property type="entry name" value="S-adenosyl-L-methionine-dependent methyltransferases"/>
    <property type="match status" value="1"/>
</dbReference>
<name>A0A9D2GTV9_9BACT</name>
<feature type="domain" description="Methyltransferase" evidence="2">
    <location>
        <begin position="45"/>
        <end position="136"/>
    </location>
</feature>
<dbReference type="AlphaFoldDB" id="A0A9D2GTV9"/>
<organism evidence="3 4">
    <name type="scientific">Candidatus Mucispirillum faecigallinarum</name>
    <dbReference type="NCBI Taxonomy" id="2838699"/>
    <lineage>
        <taxon>Bacteria</taxon>
        <taxon>Pseudomonadati</taxon>
        <taxon>Deferribacterota</taxon>
        <taxon>Deferribacteres</taxon>
        <taxon>Deferribacterales</taxon>
        <taxon>Mucispirillaceae</taxon>
        <taxon>Mucispirillum</taxon>
    </lineage>
</organism>
<dbReference type="GO" id="GO:0032259">
    <property type="term" value="P:methylation"/>
    <property type="evidence" value="ECO:0007669"/>
    <property type="project" value="UniProtKB-KW"/>
</dbReference>
<gene>
    <name evidence="3" type="ORF">H9804_04995</name>
</gene>
<comment type="caution">
    <text evidence="3">The sequence shown here is derived from an EMBL/GenBank/DDBJ whole genome shotgun (WGS) entry which is preliminary data.</text>
</comment>
<proteinExistence type="predicted"/>
<dbReference type="InterPro" id="IPR029063">
    <property type="entry name" value="SAM-dependent_MTases_sf"/>
</dbReference>
<dbReference type="PANTHER" id="PTHR43861">
    <property type="entry name" value="TRANS-ACONITATE 2-METHYLTRANSFERASE-RELATED"/>
    <property type="match status" value="1"/>
</dbReference>
<keyword evidence="1" id="KW-0808">Transferase</keyword>
<dbReference type="Proteomes" id="UP000824176">
    <property type="component" value="Unassembled WGS sequence"/>
</dbReference>